<gene>
    <name evidence="1" type="ORF">PNU62_01715</name>
</gene>
<evidence type="ECO:0000313" key="1">
    <source>
        <dbReference type="EMBL" id="MDB8743724.1"/>
    </source>
</evidence>
<proteinExistence type="predicted"/>
<organism evidence="1 2">
    <name type="scientific">Ruminococcus bicirculans</name>
    <name type="common">ex Wegman et al. 2014</name>
    <dbReference type="NCBI Taxonomy" id="1160721"/>
    <lineage>
        <taxon>Bacteria</taxon>
        <taxon>Bacillati</taxon>
        <taxon>Bacillota</taxon>
        <taxon>Clostridia</taxon>
        <taxon>Eubacteriales</taxon>
        <taxon>Oscillospiraceae</taxon>
        <taxon>Ruminococcus</taxon>
    </lineage>
</organism>
<sequence length="133" mass="15654">MNNLNKDEKQSLLDIFGKILISEVRDRALKISMNIVMQTTVNNLDLERYKVFTNLNNEEKEAMCDLLSETITDTIYRFLEMFEDYSDIMELDLIQGDNKYDIKLISEKMGSEIACYEDDGWIQRFSKIGRFVL</sequence>
<accession>A0AAW6E1C3</accession>
<evidence type="ECO:0000313" key="2">
    <source>
        <dbReference type="Proteomes" id="UP001211015"/>
    </source>
</evidence>
<dbReference type="AlphaFoldDB" id="A0AAW6E1C3"/>
<dbReference type="Proteomes" id="UP001211015">
    <property type="component" value="Unassembled WGS sequence"/>
</dbReference>
<reference evidence="1" key="1">
    <citation type="submission" date="2023-01" db="EMBL/GenBank/DDBJ databases">
        <title>Human gut microbiome strain richness.</title>
        <authorList>
            <person name="Chen-Liaw A."/>
        </authorList>
    </citation>
    <scope>NUCLEOTIDE SEQUENCE</scope>
    <source>
        <strain evidence="1">1001275st1_F4_1001275B_160808</strain>
    </source>
</reference>
<protein>
    <submittedName>
        <fullName evidence="1">Uncharacterized protein</fullName>
    </submittedName>
</protein>
<comment type="caution">
    <text evidence="1">The sequence shown here is derived from an EMBL/GenBank/DDBJ whole genome shotgun (WGS) entry which is preliminary data.</text>
</comment>
<name>A0AAW6E1C3_9FIRM</name>
<dbReference type="RefSeq" id="WP_117865860.1">
    <property type="nucleotide sequence ID" value="NZ_JADNGL010000002.1"/>
</dbReference>
<dbReference type="EMBL" id="JAQMLV010000002">
    <property type="protein sequence ID" value="MDB8743724.1"/>
    <property type="molecule type" value="Genomic_DNA"/>
</dbReference>